<evidence type="ECO:0000313" key="3">
    <source>
        <dbReference type="EMBL" id="RZU63042.1"/>
    </source>
</evidence>
<proteinExistence type="predicted"/>
<reference evidence="3 4" key="1">
    <citation type="submission" date="2019-02" db="EMBL/GenBank/DDBJ databases">
        <title>Sequencing the genomes of 1000 actinobacteria strains.</title>
        <authorList>
            <person name="Klenk H.-P."/>
        </authorList>
    </citation>
    <scope>NUCLEOTIDE SEQUENCE [LARGE SCALE GENOMIC DNA]</scope>
    <source>
        <strain evidence="3 4">DSM 17364</strain>
    </source>
</reference>
<dbReference type="InterPro" id="IPR006976">
    <property type="entry name" value="VanZ-like"/>
</dbReference>
<feature type="transmembrane region" description="Helical" evidence="1">
    <location>
        <begin position="151"/>
        <end position="168"/>
    </location>
</feature>
<dbReference type="EMBL" id="SHLA01000001">
    <property type="protein sequence ID" value="RZU63042.1"/>
    <property type="molecule type" value="Genomic_DNA"/>
</dbReference>
<dbReference type="AlphaFoldDB" id="A0A4Q8AFE8"/>
<feature type="transmembrane region" description="Helical" evidence="1">
    <location>
        <begin position="45"/>
        <end position="67"/>
    </location>
</feature>
<gene>
    <name evidence="3" type="ORF">EV380_2649</name>
</gene>
<comment type="caution">
    <text evidence="3">The sequence shown here is derived from an EMBL/GenBank/DDBJ whole genome shotgun (WGS) entry which is preliminary data.</text>
</comment>
<sequence>MTNLLRSFGHLLPIFLILAAVLAVGVFLAYVPTLRARRRVGHRMLWLWATLCWVSGVLLVTLFPQAWGMETSRTVSLTPFASFAGGAGVDGSVLMEAAANCLMFSVGGFLLGLATDRIGVIAAACVGLAVIVEFCQYVLALGRVASIDDVLWAGAGCLLGVAIARLSSRYGQNFRFNRRQPEGLDRRTTHVVRRDRPARR</sequence>
<evidence type="ECO:0000313" key="4">
    <source>
        <dbReference type="Proteomes" id="UP000292685"/>
    </source>
</evidence>
<feature type="transmembrane region" description="Helical" evidence="1">
    <location>
        <begin position="87"/>
        <end position="111"/>
    </location>
</feature>
<feature type="transmembrane region" description="Helical" evidence="1">
    <location>
        <begin position="12"/>
        <end position="33"/>
    </location>
</feature>
<protein>
    <submittedName>
        <fullName evidence="3">Glycopeptide antibiotics resistance protein</fullName>
    </submittedName>
</protein>
<evidence type="ECO:0000256" key="1">
    <source>
        <dbReference type="SAM" id="Phobius"/>
    </source>
</evidence>
<keyword evidence="1" id="KW-0812">Transmembrane</keyword>
<evidence type="ECO:0000259" key="2">
    <source>
        <dbReference type="Pfam" id="PF04892"/>
    </source>
</evidence>
<dbReference type="Pfam" id="PF04892">
    <property type="entry name" value="VanZ"/>
    <property type="match status" value="1"/>
</dbReference>
<dbReference type="OrthoDB" id="4822551at2"/>
<keyword evidence="4" id="KW-1185">Reference proteome</keyword>
<accession>A0A4Q8AFE8</accession>
<name>A0A4Q8AFE8_9MICC</name>
<keyword evidence="1" id="KW-1133">Transmembrane helix</keyword>
<dbReference type="RefSeq" id="WP_130451523.1">
    <property type="nucleotide sequence ID" value="NZ_SHLA01000001.1"/>
</dbReference>
<keyword evidence="1" id="KW-0472">Membrane</keyword>
<dbReference type="Proteomes" id="UP000292685">
    <property type="component" value="Unassembled WGS sequence"/>
</dbReference>
<feature type="domain" description="VanZ-like" evidence="2">
    <location>
        <begin position="56"/>
        <end position="166"/>
    </location>
</feature>
<feature type="transmembrane region" description="Helical" evidence="1">
    <location>
        <begin position="118"/>
        <end position="139"/>
    </location>
</feature>
<organism evidence="3 4">
    <name type="scientific">Zhihengliuella halotolerans</name>
    <dbReference type="NCBI Taxonomy" id="370736"/>
    <lineage>
        <taxon>Bacteria</taxon>
        <taxon>Bacillati</taxon>
        <taxon>Actinomycetota</taxon>
        <taxon>Actinomycetes</taxon>
        <taxon>Micrococcales</taxon>
        <taxon>Micrococcaceae</taxon>
        <taxon>Zhihengliuella</taxon>
    </lineage>
</organism>